<reference evidence="2 3" key="2">
    <citation type="submission" date="2018-11" db="EMBL/GenBank/DDBJ databases">
        <authorList>
            <consortium name="Pathogen Informatics"/>
        </authorList>
    </citation>
    <scope>NUCLEOTIDE SEQUENCE [LARGE SCALE GENOMIC DNA]</scope>
</reference>
<keyword evidence="3" id="KW-1185">Reference proteome</keyword>
<accession>A0A0R3TR22</accession>
<dbReference type="WBParaSite" id="HNAJ_0001001201-mRNA-1">
    <property type="protein sequence ID" value="HNAJ_0001001201-mRNA-1"/>
    <property type="gene ID" value="HNAJ_0001001201"/>
</dbReference>
<feature type="compositionally biased region" description="Polar residues" evidence="1">
    <location>
        <begin position="116"/>
        <end position="125"/>
    </location>
</feature>
<dbReference type="EMBL" id="UZAE01012840">
    <property type="protein sequence ID" value="VDO06956.1"/>
    <property type="molecule type" value="Genomic_DNA"/>
</dbReference>
<dbReference type="AlphaFoldDB" id="A0A0R3TR22"/>
<feature type="region of interest" description="Disordered" evidence="1">
    <location>
        <begin position="69"/>
        <end position="95"/>
    </location>
</feature>
<proteinExistence type="predicted"/>
<evidence type="ECO:0000256" key="1">
    <source>
        <dbReference type="SAM" id="MobiDB-lite"/>
    </source>
</evidence>
<sequence length="187" mass="19567">MMGFNLSNDLDGFGSSIHSAIELLKEGKFKFFKDEVGRSISKQCTTDVEGVDEEASSSSAMSLNVANSPAQAGDRHIRSPHGVTKQRLNSVSSGASISSSIRGRLAGVSGDVGEEVNQSSTTSTEAARRPQRVSVAGRGTPKLSSSSTAAVVNQETAEKRKDVGNTEMLSGNLTSTGQELINAPNMC</sequence>
<organism evidence="4">
    <name type="scientific">Rodentolepis nana</name>
    <name type="common">Dwarf tapeworm</name>
    <name type="synonym">Hymenolepis nana</name>
    <dbReference type="NCBI Taxonomy" id="102285"/>
    <lineage>
        <taxon>Eukaryota</taxon>
        <taxon>Metazoa</taxon>
        <taxon>Spiralia</taxon>
        <taxon>Lophotrochozoa</taxon>
        <taxon>Platyhelminthes</taxon>
        <taxon>Cestoda</taxon>
        <taxon>Eucestoda</taxon>
        <taxon>Cyclophyllidea</taxon>
        <taxon>Hymenolepididae</taxon>
        <taxon>Rodentolepis</taxon>
    </lineage>
</organism>
<reference evidence="4" key="1">
    <citation type="submission" date="2017-02" db="UniProtKB">
        <authorList>
            <consortium name="WormBaseParasite"/>
        </authorList>
    </citation>
    <scope>IDENTIFICATION</scope>
</reference>
<feature type="compositionally biased region" description="Polar residues" evidence="1">
    <location>
        <begin position="142"/>
        <end position="155"/>
    </location>
</feature>
<name>A0A0R3TR22_RODNA</name>
<evidence type="ECO:0000313" key="2">
    <source>
        <dbReference type="EMBL" id="VDO06956.1"/>
    </source>
</evidence>
<feature type="region of interest" description="Disordered" evidence="1">
    <location>
        <begin position="108"/>
        <end position="171"/>
    </location>
</feature>
<gene>
    <name evidence="2" type="ORF">HNAJ_LOCUS10007</name>
</gene>
<dbReference type="Proteomes" id="UP000278807">
    <property type="component" value="Unassembled WGS sequence"/>
</dbReference>
<evidence type="ECO:0000313" key="3">
    <source>
        <dbReference type="Proteomes" id="UP000278807"/>
    </source>
</evidence>
<evidence type="ECO:0000313" key="4">
    <source>
        <dbReference type="WBParaSite" id="HNAJ_0001001201-mRNA-1"/>
    </source>
</evidence>
<protein>
    <submittedName>
        <fullName evidence="4">Pecanex-like protein</fullName>
    </submittedName>
</protein>